<name>A0A3B5KCB4_TAKRU</name>
<dbReference type="InterPro" id="IPR036860">
    <property type="entry name" value="SH2_dom_sf"/>
</dbReference>
<evidence type="ECO:0000256" key="1">
    <source>
        <dbReference type="ARBA" id="ARBA00022999"/>
    </source>
</evidence>
<protein>
    <recommendedName>
        <fullName evidence="4">SH2 domain-containing protein</fullName>
    </recommendedName>
</protein>
<dbReference type="AlphaFoldDB" id="A0A3B5KCB4"/>
<dbReference type="SMART" id="SM00252">
    <property type="entry name" value="SH2"/>
    <property type="match status" value="1"/>
</dbReference>
<keyword evidence="6" id="KW-1185">Reference proteome</keyword>
<evidence type="ECO:0000259" key="4">
    <source>
        <dbReference type="PROSITE" id="PS50001"/>
    </source>
</evidence>
<feature type="compositionally biased region" description="Low complexity" evidence="3">
    <location>
        <begin position="142"/>
        <end position="151"/>
    </location>
</feature>
<dbReference type="PANTHER" id="PTHR14388:SF22">
    <property type="entry name" value="SH2 DOMAIN-CONTAINING PROTEIN"/>
    <property type="match status" value="1"/>
</dbReference>
<proteinExistence type="predicted"/>
<dbReference type="SUPFAM" id="SSF55550">
    <property type="entry name" value="SH2 domain"/>
    <property type="match status" value="1"/>
</dbReference>
<dbReference type="Pfam" id="PF00017">
    <property type="entry name" value="SH2"/>
    <property type="match status" value="1"/>
</dbReference>
<dbReference type="GO" id="GO:0005737">
    <property type="term" value="C:cytoplasm"/>
    <property type="evidence" value="ECO:0007669"/>
    <property type="project" value="TreeGrafter"/>
</dbReference>
<dbReference type="Proteomes" id="UP000005226">
    <property type="component" value="Chromosome 20"/>
</dbReference>
<dbReference type="GeneTree" id="ENSGT00940000173465"/>
<keyword evidence="1 2" id="KW-0727">SH2 domain</keyword>
<dbReference type="Gene3D" id="3.30.505.10">
    <property type="entry name" value="SH2 domain"/>
    <property type="match status" value="1"/>
</dbReference>
<gene>
    <name evidence="5" type="primary">hsh2d</name>
</gene>
<evidence type="ECO:0000313" key="6">
    <source>
        <dbReference type="Proteomes" id="UP000005226"/>
    </source>
</evidence>
<dbReference type="Ensembl" id="ENSTRUT00000051101.2">
    <property type="protein sequence ID" value="ENSTRUP00000053033.2"/>
    <property type="gene ID" value="ENSTRUG00000024430.2"/>
</dbReference>
<reference evidence="5 6" key="1">
    <citation type="journal article" date="2011" name="Genome Biol. Evol.">
        <title>Integration of the genetic map and genome assembly of fugu facilitates insights into distinct features of genome evolution in teleosts and mammals.</title>
        <authorList>
            <person name="Kai W."/>
            <person name="Kikuchi K."/>
            <person name="Tohari S."/>
            <person name="Chew A.K."/>
            <person name="Tay A."/>
            <person name="Fujiwara A."/>
            <person name="Hosoya S."/>
            <person name="Suetake H."/>
            <person name="Naruse K."/>
            <person name="Brenner S."/>
            <person name="Suzuki Y."/>
            <person name="Venkatesh B."/>
        </authorList>
    </citation>
    <scope>NUCLEOTIDE SEQUENCE [LARGE SCALE GENOMIC DNA]</scope>
</reference>
<evidence type="ECO:0000313" key="5">
    <source>
        <dbReference type="Ensembl" id="ENSTRUP00000053033.2"/>
    </source>
</evidence>
<feature type="region of interest" description="Disordered" evidence="3">
    <location>
        <begin position="275"/>
        <end position="300"/>
    </location>
</feature>
<dbReference type="PANTHER" id="PTHR14388">
    <property type="entry name" value="T CELL-SPECIFIC ADAPTER PROTEIN TSAD"/>
    <property type="match status" value="1"/>
</dbReference>
<sequence length="300" mass="33665">MEDDGRTWVSCRSPHALKPDASVLFSVPVCKCSCRAAEELLAPRPRGCFLIRVSESRAGYTLSYRAEDRCKHFMIDVMEDGCFIIVGEKRRHQFLQDLVDFHRHTPITPSTEVLTLACRKKDDSTHYAELLFPQRHRRNAILPPNSSLLPSTSGPVPPEEVRPALPYRPNIPRNPEVQDPTSSHPDTPVPKPRNRYFADNLQASSFPKLPVQNFVPQAKQNISLPPSPSVPTDLSFTSAYKNLAAKRSAVSNLKILNKIFPTDKFMATENKVVKEEETLKGPDAGLPDEYRPPPPFAPGY</sequence>
<reference evidence="5" key="3">
    <citation type="submission" date="2025-09" db="UniProtKB">
        <authorList>
            <consortium name="Ensembl"/>
        </authorList>
    </citation>
    <scope>IDENTIFICATION</scope>
</reference>
<feature type="domain" description="SH2" evidence="4">
    <location>
        <begin position="24"/>
        <end position="118"/>
    </location>
</feature>
<accession>A0A3B5KCB4</accession>
<dbReference type="PROSITE" id="PS50001">
    <property type="entry name" value="SH2"/>
    <property type="match status" value="1"/>
</dbReference>
<evidence type="ECO:0000256" key="3">
    <source>
        <dbReference type="SAM" id="MobiDB-lite"/>
    </source>
</evidence>
<feature type="region of interest" description="Disordered" evidence="3">
    <location>
        <begin position="142"/>
        <end position="193"/>
    </location>
</feature>
<organism evidence="5 6">
    <name type="scientific">Takifugu rubripes</name>
    <name type="common">Japanese pufferfish</name>
    <name type="synonym">Fugu rubripes</name>
    <dbReference type="NCBI Taxonomy" id="31033"/>
    <lineage>
        <taxon>Eukaryota</taxon>
        <taxon>Metazoa</taxon>
        <taxon>Chordata</taxon>
        <taxon>Craniata</taxon>
        <taxon>Vertebrata</taxon>
        <taxon>Euteleostomi</taxon>
        <taxon>Actinopterygii</taxon>
        <taxon>Neopterygii</taxon>
        <taxon>Teleostei</taxon>
        <taxon>Neoteleostei</taxon>
        <taxon>Acanthomorphata</taxon>
        <taxon>Eupercaria</taxon>
        <taxon>Tetraodontiformes</taxon>
        <taxon>Tetradontoidea</taxon>
        <taxon>Tetraodontidae</taxon>
        <taxon>Takifugu</taxon>
    </lineage>
</organism>
<evidence type="ECO:0000256" key="2">
    <source>
        <dbReference type="PROSITE-ProRule" id="PRU00191"/>
    </source>
</evidence>
<reference evidence="5" key="2">
    <citation type="submission" date="2025-08" db="UniProtKB">
        <authorList>
            <consortium name="Ensembl"/>
        </authorList>
    </citation>
    <scope>IDENTIFICATION</scope>
</reference>
<dbReference type="InterPro" id="IPR000980">
    <property type="entry name" value="SH2"/>
</dbReference>